<dbReference type="InterPro" id="IPR052852">
    <property type="entry name" value="SSU_Processome_Comp"/>
</dbReference>
<feature type="compositionally biased region" description="Basic and acidic residues" evidence="1">
    <location>
        <begin position="192"/>
        <end position="203"/>
    </location>
</feature>
<dbReference type="PANTHER" id="PTHR28366:SF1">
    <property type="entry name" value="CHROMOSOME 1 OPEN READING FRAME 131"/>
    <property type="match status" value="1"/>
</dbReference>
<dbReference type="PANTHER" id="PTHR28366">
    <property type="entry name" value="CHROMOSOME 1 OPEN READING FRAME 131"/>
    <property type="match status" value="1"/>
</dbReference>
<gene>
    <name evidence="2" type="ORF">IRJ41_010615</name>
</gene>
<accession>A0A9W7TM73</accession>
<dbReference type="Pfam" id="PF15375">
    <property type="entry name" value="FSAF1"/>
    <property type="match status" value="1"/>
</dbReference>
<keyword evidence="3" id="KW-1185">Reference proteome</keyword>
<feature type="region of interest" description="Disordered" evidence="1">
    <location>
        <begin position="192"/>
        <end position="233"/>
    </location>
</feature>
<dbReference type="AlphaFoldDB" id="A0A9W7TM73"/>
<dbReference type="InterPro" id="IPR027973">
    <property type="entry name" value="FSAF1-like"/>
</dbReference>
<organism evidence="2 3">
    <name type="scientific">Triplophysa rosa</name>
    <name type="common">Cave loach</name>
    <dbReference type="NCBI Taxonomy" id="992332"/>
    <lineage>
        <taxon>Eukaryota</taxon>
        <taxon>Metazoa</taxon>
        <taxon>Chordata</taxon>
        <taxon>Craniata</taxon>
        <taxon>Vertebrata</taxon>
        <taxon>Euteleostomi</taxon>
        <taxon>Actinopterygii</taxon>
        <taxon>Neopterygii</taxon>
        <taxon>Teleostei</taxon>
        <taxon>Ostariophysi</taxon>
        <taxon>Cypriniformes</taxon>
        <taxon>Nemacheilidae</taxon>
        <taxon>Triplophysa</taxon>
    </lineage>
</organism>
<reference evidence="2" key="1">
    <citation type="submission" date="2021-02" db="EMBL/GenBank/DDBJ databases">
        <title>Comparative genomics reveals that relaxation of natural selection precedes convergent phenotypic evolution of cavefish.</title>
        <authorList>
            <person name="Peng Z."/>
        </authorList>
    </citation>
    <scope>NUCLEOTIDE SEQUENCE</scope>
    <source>
        <tissue evidence="2">Muscle</tissue>
    </source>
</reference>
<comment type="caution">
    <text evidence="2">The sequence shown here is derived from an EMBL/GenBank/DDBJ whole genome shotgun (WGS) entry which is preliminary data.</text>
</comment>
<protein>
    <submittedName>
        <fullName evidence="2">Uncharacterized protein</fullName>
    </submittedName>
</protein>
<dbReference type="EMBL" id="JAFHDT010000015">
    <property type="protein sequence ID" value="KAI7799745.1"/>
    <property type="molecule type" value="Genomic_DNA"/>
</dbReference>
<evidence type="ECO:0000313" key="2">
    <source>
        <dbReference type="EMBL" id="KAI7799745.1"/>
    </source>
</evidence>
<dbReference type="Proteomes" id="UP001059041">
    <property type="component" value="Linkage Group LG15"/>
</dbReference>
<proteinExistence type="predicted"/>
<feature type="region of interest" description="Disordered" evidence="1">
    <location>
        <begin position="29"/>
        <end position="68"/>
    </location>
</feature>
<evidence type="ECO:0000256" key="1">
    <source>
        <dbReference type="SAM" id="MobiDB-lite"/>
    </source>
</evidence>
<name>A0A9W7TM73_TRIRA</name>
<evidence type="ECO:0000313" key="3">
    <source>
        <dbReference type="Proteomes" id="UP001059041"/>
    </source>
</evidence>
<feature type="compositionally biased region" description="Basic residues" evidence="1">
    <location>
        <begin position="35"/>
        <end position="46"/>
    </location>
</feature>
<feature type="compositionally biased region" description="Polar residues" evidence="1">
    <location>
        <begin position="58"/>
        <end position="68"/>
    </location>
</feature>
<sequence>MSVPGDERATEPDDDHYFLDQVLNKLYDFGDGAGKRKSKKSQKRKSSSATEEHHENDTQANTETSHNTYLDLHVTNVSNSTVCENTASETQQSTVEVVTFVDPRKKHKVSKTVEPAQKVPEVKENEKTDLDNKLAIEKARLEVHQFGLSGYKKGQQRVFEQDRAIMLGARPPKKQHVNYKVYQQMIKEKQLKEKEEAKSEFQRQKGKGGKRGPERSKSSSGGQLGGQVGRFKNGMLVLSSKDIKKVNFKRKK</sequence>
<dbReference type="OrthoDB" id="10067479at2759"/>